<dbReference type="SMART" id="SM00387">
    <property type="entry name" value="HATPase_c"/>
    <property type="match status" value="1"/>
</dbReference>
<dbReference type="SMART" id="SM00091">
    <property type="entry name" value="PAS"/>
    <property type="match status" value="2"/>
</dbReference>
<dbReference type="SMART" id="SM00448">
    <property type="entry name" value="REC"/>
    <property type="match status" value="1"/>
</dbReference>
<reference evidence="9 10" key="1">
    <citation type="submission" date="2016-11" db="EMBL/GenBank/DDBJ databases">
        <authorList>
            <person name="Jaros S."/>
            <person name="Januszkiewicz K."/>
            <person name="Wedrychowicz H."/>
        </authorList>
    </citation>
    <scope>NUCLEOTIDE SEQUENCE [LARGE SCALE GENOMIC DNA]</scope>
    <source>
        <strain evidence="9 10">DSM 9705</strain>
    </source>
</reference>
<dbReference type="InterPro" id="IPR004358">
    <property type="entry name" value="Sig_transdc_His_kin-like_C"/>
</dbReference>
<dbReference type="Gene3D" id="3.30.565.10">
    <property type="entry name" value="Histidine kinase-like ATPase, C-terminal domain"/>
    <property type="match status" value="1"/>
</dbReference>
<dbReference type="InterPro" id="IPR000014">
    <property type="entry name" value="PAS"/>
</dbReference>
<dbReference type="Gene3D" id="3.40.50.2300">
    <property type="match status" value="1"/>
</dbReference>
<dbReference type="InterPro" id="IPR005467">
    <property type="entry name" value="His_kinase_dom"/>
</dbReference>
<dbReference type="SUPFAM" id="SSF55874">
    <property type="entry name" value="ATPase domain of HSP90 chaperone/DNA topoisomerase II/histidine kinase"/>
    <property type="match status" value="1"/>
</dbReference>
<dbReference type="CDD" id="cd00082">
    <property type="entry name" value="HisKA"/>
    <property type="match status" value="1"/>
</dbReference>
<keyword evidence="3 4" id="KW-0597">Phosphoprotein</keyword>
<dbReference type="PROSITE" id="PS50109">
    <property type="entry name" value="HIS_KIN"/>
    <property type="match status" value="1"/>
</dbReference>
<dbReference type="InterPro" id="IPR003594">
    <property type="entry name" value="HATPase_dom"/>
</dbReference>
<dbReference type="EC" id="2.7.13.3" evidence="2"/>
<keyword evidence="10" id="KW-1185">Reference proteome</keyword>
<evidence type="ECO:0000259" key="7">
    <source>
        <dbReference type="PROSITE" id="PS50112"/>
    </source>
</evidence>
<protein>
    <recommendedName>
        <fullName evidence="2">histidine kinase</fullName>
        <ecNumber evidence="2">2.7.13.3</ecNumber>
    </recommendedName>
</protein>
<dbReference type="InterPro" id="IPR013656">
    <property type="entry name" value="PAS_4"/>
</dbReference>
<dbReference type="InterPro" id="IPR036890">
    <property type="entry name" value="HATPase_C_sf"/>
</dbReference>
<name>A0A1M5XXG5_9BACT</name>
<proteinExistence type="predicted"/>
<dbReference type="Gene3D" id="1.10.287.130">
    <property type="match status" value="1"/>
</dbReference>
<comment type="catalytic activity">
    <reaction evidence="1">
        <text>ATP + protein L-histidine = ADP + protein N-phospho-L-histidine.</text>
        <dbReference type="EC" id="2.7.13.3"/>
    </reaction>
</comment>
<evidence type="ECO:0000256" key="1">
    <source>
        <dbReference type="ARBA" id="ARBA00000085"/>
    </source>
</evidence>
<dbReference type="Pfam" id="PF02518">
    <property type="entry name" value="HATPase_c"/>
    <property type="match status" value="1"/>
</dbReference>
<evidence type="ECO:0000256" key="4">
    <source>
        <dbReference type="PROSITE-ProRule" id="PRU00169"/>
    </source>
</evidence>
<dbReference type="InterPro" id="IPR035965">
    <property type="entry name" value="PAS-like_dom_sf"/>
</dbReference>
<dbReference type="AlphaFoldDB" id="A0A1M5XXG5"/>
<evidence type="ECO:0000259" key="8">
    <source>
        <dbReference type="PROSITE" id="PS50113"/>
    </source>
</evidence>
<feature type="domain" description="PAC" evidence="8">
    <location>
        <begin position="77"/>
        <end position="129"/>
    </location>
</feature>
<dbReference type="EMBL" id="FQXS01000024">
    <property type="protein sequence ID" value="SHI04422.1"/>
    <property type="molecule type" value="Genomic_DNA"/>
</dbReference>
<evidence type="ECO:0000259" key="5">
    <source>
        <dbReference type="PROSITE" id="PS50109"/>
    </source>
</evidence>
<dbReference type="InterPro" id="IPR000700">
    <property type="entry name" value="PAS-assoc_C"/>
</dbReference>
<dbReference type="GO" id="GO:0000155">
    <property type="term" value="F:phosphorelay sensor kinase activity"/>
    <property type="evidence" value="ECO:0007669"/>
    <property type="project" value="InterPro"/>
</dbReference>
<dbReference type="Pfam" id="PF00072">
    <property type="entry name" value="Response_reg"/>
    <property type="match status" value="1"/>
</dbReference>
<dbReference type="PROSITE" id="PS50112">
    <property type="entry name" value="PAS"/>
    <property type="match status" value="1"/>
</dbReference>
<dbReference type="Pfam" id="PF00512">
    <property type="entry name" value="HisKA"/>
    <property type="match status" value="1"/>
</dbReference>
<feature type="domain" description="Histidine kinase" evidence="5">
    <location>
        <begin position="265"/>
        <end position="484"/>
    </location>
</feature>
<feature type="modified residue" description="4-aspartylphosphate" evidence="4">
    <location>
        <position position="555"/>
    </location>
</feature>
<sequence length="624" mass="68947">MAVSQSYQQELVDAIPIPLFFLDINGAFLGSNQAFSQFVGKTDDEVRREGVYRLLSGEQADRHRQLDRTLLDNGTIQPFEDDALGAGGRRFHVVYRKALVHDGAGEVTGIVTTMVDLTDLKAIEEALVASESQKKAILDGFPGMIVLFDRDLGAIWVNDTVRRSVHMPIGRFCHEIICKSDQQCAACAVPKSVQTGEVRIGIQQIEQGNNGASLYYEIIGTPVKNSSGMVESVIVIARDVTERFKLEKQLRHAQKMEAIGTLAGGIAHDFNNILTPIMGYAEILKLKMQQKGFADESMDEYLGEILRAGKRAKGLVEQILAFSRNTEQKESPQHLHPIVKEVVKLLRSTLPSTIQIKQDIDEKCGPVRVDPVQIHQVLINLCTNSADAIGEGHGVLTVALKKTSLSGGENEWLELSISDTGCGMNRELRERIFEPYFSTKEKGRGTGMGLALVHSIISRHDGRIEVESEEGAGTVFRIFLPITEKPTKLDHIVSPEQLAGGEGRILLVDDEKQVVQVTAELLRSIGYQVSGWTSSIEAIDHFKENQGEYDLVLTDLTMPHLTGTELSARIKQLRPDIPIILFTGYSERLSREAAADAGIDEYCMKPVSLRELARTVSRLIANTH</sequence>
<dbReference type="Proteomes" id="UP000184139">
    <property type="component" value="Unassembled WGS sequence"/>
</dbReference>
<dbReference type="InterPro" id="IPR036097">
    <property type="entry name" value="HisK_dim/P_sf"/>
</dbReference>
<dbReference type="Pfam" id="PF08448">
    <property type="entry name" value="PAS_4"/>
    <property type="match status" value="2"/>
</dbReference>
<accession>A0A1M5XXG5</accession>
<organism evidence="9 10">
    <name type="scientific">Desulfofustis glycolicus DSM 9705</name>
    <dbReference type="NCBI Taxonomy" id="1121409"/>
    <lineage>
        <taxon>Bacteria</taxon>
        <taxon>Pseudomonadati</taxon>
        <taxon>Thermodesulfobacteriota</taxon>
        <taxon>Desulfobulbia</taxon>
        <taxon>Desulfobulbales</taxon>
        <taxon>Desulfocapsaceae</taxon>
        <taxon>Desulfofustis</taxon>
    </lineage>
</organism>
<evidence type="ECO:0000313" key="9">
    <source>
        <dbReference type="EMBL" id="SHI04422.1"/>
    </source>
</evidence>
<dbReference type="SUPFAM" id="SSF52172">
    <property type="entry name" value="CheY-like"/>
    <property type="match status" value="1"/>
</dbReference>
<dbReference type="PROSITE" id="PS50113">
    <property type="entry name" value="PAC"/>
    <property type="match status" value="2"/>
</dbReference>
<dbReference type="RefSeq" id="WP_073377924.1">
    <property type="nucleotide sequence ID" value="NZ_FQXS01000024.1"/>
</dbReference>
<dbReference type="InterPro" id="IPR011006">
    <property type="entry name" value="CheY-like_superfamily"/>
</dbReference>
<dbReference type="SUPFAM" id="SSF55785">
    <property type="entry name" value="PYP-like sensor domain (PAS domain)"/>
    <property type="match status" value="2"/>
</dbReference>
<dbReference type="PROSITE" id="PS50110">
    <property type="entry name" value="RESPONSE_REGULATORY"/>
    <property type="match status" value="1"/>
</dbReference>
<evidence type="ECO:0000256" key="2">
    <source>
        <dbReference type="ARBA" id="ARBA00012438"/>
    </source>
</evidence>
<feature type="domain" description="PAC" evidence="8">
    <location>
        <begin position="194"/>
        <end position="252"/>
    </location>
</feature>
<dbReference type="InterPro" id="IPR003661">
    <property type="entry name" value="HisK_dim/P_dom"/>
</dbReference>
<feature type="domain" description="PAS" evidence="7">
    <location>
        <begin position="4"/>
        <end position="74"/>
    </location>
</feature>
<dbReference type="CDD" id="cd00156">
    <property type="entry name" value="REC"/>
    <property type="match status" value="1"/>
</dbReference>
<dbReference type="OrthoDB" id="5487437at2"/>
<dbReference type="NCBIfam" id="TIGR00229">
    <property type="entry name" value="sensory_box"/>
    <property type="match status" value="1"/>
</dbReference>
<dbReference type="SUPFAM" id="SSF47384">
    <property type="entry name" value="Homodimeric domain of signal transducing histidine kinase"/>
    <property type="match status" value="1"/>
</dbReference>
<dbReference type="SMART" id="SM00388">
    <property type="entry name" value="HisKA"/>
    <property type="match status" value="1"/>
</dbReference>
<dbReference type="PANTHER" id="PTHR43065">
    <property type="entry name" value="SENSOR HISTIDINE KINASE"/>
    <property type="match status" value="1"/>
</dbReference>
<dbReference type="STRING" id="1121409.SAMN02745124_03433"/>
<evidence type="ECO:0000256" key="3">
    <source>
        <dbReference type="ARBA" id="ARBA00022553"/>
    </source>
</evidence>
<feature type="domain" description="Response regulatory" evidence="6">
    <location>
        <begin position="504"/>
        <end position="620"/>
    </location>
</feature>
<dbReference type="PRINTS" id="PR00344">
    <property type="entry name" value="BCTRLSENSOR"/>
</dbReference>
<dbReference type="Gene3D" id="3.30.450.20">
    <property type="entry name" value="PAS domain"/>
    <property type="match status" value="2"/>
</dbReference>
<dbReference type="SMART" id="SM00086">
    <property type="entry name" value="PAC"/>
    <property type="match status" value="2"/>
</dbReference>
<dbReference type="InterPro" id="IPR001610">
    <property type="entry name" value="PAC"/>
</dbReference>
<dbReference type="InterPro" id="IPR001789">
    <property type="entry name" value="Sig_transdc_resp-reg_receiver"/>
</dbReference>
<evidence type="ECO:0000313" key="10">
    <source>
        <dbReference type="Proteomes" id="UP000184139"/>
    </source>
</evidence>
<gene>
    <name evidence="9" type="ORF">SAMN02745124_03433</name>
</gene>
<evidence type="ECO:0000259" key="6">
    <source>
        <dbReference type="PROSITE" id="PS50110"/>
    </source>
</evidence>
<dbReference type="CDD" id="cd00130">
    <property type="entry name" value="PAS"/>
    <property type="match status" value="1"/>
</dbReference>
<dbReference type="PANTHER" id="PTHR43065:SF42">
    <property type="entry name" value="TWO-COMPONENT SENSOR PPRA"/>
    <property type="match status" value="1"/>
</dbReference>